<comment type="caution">
    <text evidence="2">The sequence shown here is derived from an EMBL/GenBank/DDBJ whole genome shotgun (WGS) entry which is preliminary data.</text>
</comment>
<feature type="domain" description="Reverse transcriptase Ty1/copia-type" evidence="1">
    <location>
        <begin position="5"/>
        <end position="241"/>
    </location>
</feature>
<sequence>MNHLKVWDMVKKQDNYKVVGTTWVFKIKKNNQNEPIEYKSWLCAQGFTQAMGIDFNKTYAPTGRLNSLRTLIAFSSVNKLQFHQSDIKSAFLNAQLKETVYLAVPQGLELDKQRFCLRLNKEIYGLRQAPLAWYKQLKNWLRLVKFSVCTLDLCVFYRDRKIPVWLYLHVDNIGIFSQDTSIFKAEISGEFDIKDIAEADLMLGVKIQWTKEGISLNQQHFTEALLEQYGMGLCKAMVKPLAPNEHLMLATEDKIVAFGKINANYRSAIGSINYLSTATRPDLSFAEGNGITAFRDTDWGNRKETQCSTTGYLACFHKCLILWKTQKQPTILISTAEAEYKAMCDLTSELLWFRQWCKEASLFVFTNPILIFEDNQSCIKTANGNCNTNNKRMKHIDIQLHLIKEAIQSSRIQLQYVPSDQMLADFLTKSVPKITLENLLRALSLLRLGVRGDVEILTQGGLGKPILKPSAKAQPIE</sequence>
<evidence type="ECO:0000313" key="3">
    <source>
        <dbReference type="Proteomes" id="UP000765509"/>
    </source>
</evidence>
<organism evidence="2 3">
    <name type="scientific">Austropuccinia psidii MF-1</name>
    <dbReference type="NCBI Taxonomy" id="1389203"/>
    <lineage>
        <taxon>Eukaryota</taxon>
        <taxon>Fungi</taxon>
        <taxon>Dikarya</taxon>
        <taxon>Basidiomycota</taxon>
        <taxon>Pucciniomycotina</taxon>
        <taxon>Pucciniomycetes</taxon>
        <taxon>Pucciniales</taxon>
        <taxon>Sphaerophragmiaceae</taxon>
        <taxon>Austropuccinia</taxon>
    </lineage>
</organism>
<dbReference type="Pfam" id="PF07727">
    <property type="entry name" value="RVT_2"/>
    <property type="match status" value="1"/>
</dbReference>
<accession>A0A9Q3ETY7</accession>
<dbReference type="Proteomes" id="UP000765509">
    <property type="component" value="Unassembled WGS sequence"/>
</dbReference>
<keyword evidence="3" id="KW-1185">Reference proteome</keyword>
<dbReference type="PANTHER" id="PTHR11439:SF470">
    <property type="entry name" value="CYSTEINE-RICH RLK (RECEPTOR-LIKE PROTEIN KINASE) 8"/>
    <property type="match status" value="1"/>
</dbReference>
<dbReference type="EMBL" id="AVOT02031569">
    <property type="protein sequence ID" value="MBW0525125.1"/>
    <property type="molecule type" value="Genomic_DNA"/>
</dbReference>
<protein>
    <recommendedName>
        <fullName evidence="1">Reverse transcriptase Ty1/copia-type domain-containing protein</fullName>
    </recommendedName>
</protein>
<dbReference type="InterPro" id="IPR043502">
    <property type="entry name" value="DNA/RNA_pol_sf"/>
</dbReference>
<dbReference type="InterPro" id="IPR013103">
    <property type="entry name" value="RVT_2"/>
</dbReference>
<dbReference type="OrthoDB" id="8188638at2759"/>
<dbReference type="AlphaFoldDB" id="A0A9Q3ETY7"/>
<gene>
    <name evidence="2" type="ORF">O181_064840</name>
</gene>
<evidence type="ECO:0000313" key="2">
    <source>
        <dbReference type="EMBL" id="MBW0525125.1"/>
    </source>
</evidence>
<name>A0A9Q3ETY7_9BASI</name>
<reference evidence="2" key="1">
    <citation type="submission" date="2021-03" db="EMBL/GenBank/DDBJ databases">
        <title>Draft genome sequence of rust myrtle Austropuccinia psidii MF-1, a brazilian biotype.</title>
        <authorList>
            <person name="Quecine M.C."/>
            <person name="Pachon D.M.R."/>
            <person name="Bonatelli M.L."/>
            <person name="Correr F.H."/>
            <person name="Franceschini L.M."/>
            <person name="Leite T.F."/>
            <person name="Margarido G.R.A."/>
            <person name="Almeida C.A."/>
            <person name="Ferrarezi J.A."/>
            <person name="Labate C.A."/>
        </authorList>
    </citation>
    <scope>NUCLEOTIDE SEQUENCE</scope>
    <source>
        <strain evidence="2">MF-1</strain>
    </source>
</reference>
<dbReference type="CDD" id="cd09272">
    <property type="entry name" value="RNase_HI_RT_Ty1"/>
    <property type="match status" value="1"/>
</dbReference>
<dbReference type="SUPFAM" id="SSF56672">
    <property type="entry name" value="DNA/RNA polymerases"/>
    <property type="match status" value="1"/>
</dbReference>
<dbReference type="PANTHER" id="PTHR11439">
    <property type="entry name" value="GAG-POL-RELATED RETROTRANSPOSON"/>
    <property type="match status" value="1"/>
</dbReference>
<proteinExistence type="predicted"/>
<evidence type="ECO:0000259" key="1">
    <source>
        <dbReference type="Pfam" id="PF07727"/>
    </source>
</evidence>